<protein>
    <submittedName>
        <fullName evidence="1">Uncharacterized protein</fullName>
    </submittedName>
</protein>
<accession>A0ABN9GYN6</accession>
<organism evidence="1 2">
    <name type="scientific">Staurois parvus</name>
    <dbReference type="NCBI Taxonomy" id="386267"/>
    <lineage>
        <taxon>Eukaryota</taxon>
        <taxon>Metazoa</taxon>
        <taxon>Chordata</taxon>
        <taxon>Craniata</taxon>
        <taxon>Vertebrata</taxon>
        <taxon>Euteleostomi</taxon>
        <taxon>Amphibia</taxon>
        <taxon>Batrachia</taxon>
        <taxon>Anura</taxon>
        <taxon>Neobatrachia</taxon>
        <taxon>Ranoidea</taxon>
        <taxon>Ranidae</taxon>
        <taxon>Staurois</taxon>
    </lineage>
</organism>
<sequence length="36" mass="3990">MCLCSKNEAFRAESDVAGERGGNAFRSMLNRLLLQT</sequence>
<dbReference type="Proteomes" id="UP001162483">
    <property type="component" value="Unassembled WGS sequence"/>
</dbReference>
<gene>
    <name evidence="1" type="ORF">SPARVUS_LOCUS14849029</name>
</gene>
<proteinExistence type="predicted"/>
<evidence type="ECO:0000313" key="2">
    <source>
        <dbReference type="Proteomes" id="UP001162483"/>
    </source>
</evidence>
<keyword evidence="2" id="KW-1185">Reference proteome</keyword>
<dbReference type="EMBL" id="CATNWA010019437">
    <property type="protein sequence ID" value="CAI9613200.1"/>
    <property type="molecule type" value="Genomic_DNA"/>
</dbReference>
<comment type="caution">
    <text evidence="1">The sequence shown here is derived from an EMBL/GenBank/DDBJ whole genome shotgun (WGS) entry which is preliminary data.</text>
</comment>
<evidence type="ECO:0000313" key="1">
    <source>
        <dbReference type="EMBL" id="CAI9613200.1"/>
    </source>
</evidence>
<name>A0ABN9GYN6_9NEOB</name>
<reference evidence="1" key="1">
    <citation type="submission" date="2023-05" db="EMBL/GenBank/DDBJ databases">
        <authorList>
            <person name="Stuckert A."/>
        </authorList>
    </citation>
    <scope>NUCLEOTIDE SEQUENCE</scope>
</reference>